<sequence>MEMESTPYNTKEHIHYAIYNVYRLYTETRLYHGTTIENAKRMMYCGFRPAKTHRDKTNGFFAVEHGLRYGGIDEEPAVSHAHGALVDVRYDGLVAKTSLTCNGTAIRQLLTSMAGCCYALEYRELGRSIVWAESATVFPMSWKMIW</sequence>
<dbReference type="Proteomes" id="UP001308776">
    <property type="component" value="Unassembled WGS sequence"/>
</dbReference>
<organism evidence="1 2">
    <name type="scientific">Acidithiobacillus ferriphilus</name>
    <dbReference type="NCBI Taxonomy" id="1689834"/>
    <lineage>
        <taxon>Bacteria</taxon>
        <taxon>Pseudomonadati</taxon>
        <taxon>Pseudomonadota</taxon>
        <taxon>Acidithiobacillia</taxon>
        <taxon>Acidithiobacillales</taxon>
        <taxon>Acidithiobacillaceae</taxon>
        <taxon>Acidithiobacillus</taxon>
    </lineage>
</organism>
<proteinExistence type="predicted"/>
<name>A0ABU6FQX4_9PROT</name>
<gene>
    <name evidence="1" type="ORF">OW717_10265</name>
</gene>
<evidence type="ECO:0000313" key="1">
    <source>
        <dbReference type="EMBL" id="MEB8514418.1"/>
    </source>
</evidence>
<accession>A0ABU6FQX4</accession>
<dbReference type="EMBL" id="JAQGFR010000198">
    <property type="protein sequence ID" value="MEB8514418.1"/>
    <property type="molecule type" value="Genomic_DNA"/>
</dbReference>
<reference evidence="1 2" key="1">
    <citation type="submission" date="2022-11" db="EMBL/GenBank/DDBJ databases">
        <title>Comparative genomics analysis of Acidithiobacillus ferriphilus.</title>
        <authorList>
            <person name="Ma L."/>
        </authorList>
    </citation>
    <scope>NUCLEOTIDE SEQUENCE [LARGE SCALE GENOMIC DNA]</scope>
    <source>
        <strain evidence="1 2">DY15</strain>
    </source>
</reference>
<protein>
    <submittedName>
        <fullName evidence="1">Uncharacterized protein</fullName>
    </submittedName>
</protein>
<comment type="caution">
    <text evidence="1">The sequence shown here is derived from an EMBL/GenBank/DDBJ whole genome shotgun (WGS) entry which is preliminary data.</text>
</comment>
<keyword evidence="2" id="KW-1185">Reference proteome</keyword>
<dbReference type="RefSeq" id="WP_215862298.1">
    <property type="nucleotide sequence ID" value="NZ_JAAZUC010000212.1"/>
</dbReference>
<evidence type="ECO:0000313" key="2">
    <source>
        <dbReference type="Proteomes" id="UP001308776"/>
    </source>
</evidence>